<dbReference type="InterPro" id="IPR029068">
    <property type="entry name" value="Glyas_Bleomycin-R_OHBP_Dase"/>
</dbReference>
<proteinExistence type="predicted"/>
<feature type="domain" description="Glyoxalase/fosfomycin resistance/dioxygenase" evidence="1">
    <location>
        <begin position="9"/>
        <end position="113"/>
    </location>
</feature>
<evidence type="ECO:0000313" key="3">
    <source>
        <dbReference type="Proteomes" id="UP000656813"/>
    </source>
</evidence>
<reference evidence="2" key="2">
    <citation type="submission" date="2020-09" db="EMBL/GenBank/DDBJ databases">
        <authorList>
            <person name="Sun Q."/>
            <person name="Zhou Y."/>
        </authorList>
    </citation>
    <scope>NUCLEOTIDE SEQUENCE</scope>
    <source>
        <strain evidence="2">CGMCC 1.12777</strain>
    </source>
</reference>
<dbReference type="Proteomes" id="UP000656813">
    <property type="component" value="Unassembled WGS sequence"/>
</dbReference>
<dbReference type="SUPFAM" id="SSF54593">
    <property type="entry name" value="Glyoxalase/Bleomycin resistance protein/Dihydroxybiphenyl dioxygenase"/>
    <property type="match status" value="1"/>
</dbReference>
<dbReference type="RefSeq" id="WP_188496507.1">
    <property type="nucleotide sequence ID" value="NZ_BMFV01000006.1"/>
</dbReference>
<dbReference type="AlphaFoldDB" id="A0A8J2ZUR5"/>
<dbReference type="EMBL" id="BMFV01000006">
    <property type="protein sequence ID" value="GGH78577.1"/>
    <property type="molecule type" value="Genomic_DNA"/>
</dbReference>
<comment type="caution">
    <text evidence="2">The sequence shown here is derived from an EMBL/GenBank/DDBJ whole genome shotgun (WGS) entry which is preliminary data.</text>
</comment>
<protein>
    <recommendedName>
        <fullName evidence="1">Glyoxalase/fosfomycin resistance/dioxygenase domain-containing protein</fullName>
    </recommendedName>
</protein>
<accession>A0A8J2ZUR5</accession>
<dbReference type="Pfam" id="PF00903">
    <property type="entry name" value="Glyoxalase"/>
    <property type="match status" value="1"/>
</dbReference>
<sequence length="117" mass="13357">MSSPILNQIGTVFIPVKDIEKARAWYCALLGLVEEGDILFGHLYVIPMEGAGIVLDSKIYSEETVFKTPAFHFNTLNIEEAYEAMKRQNVKILTKIEHQHYFNIQDPDGNHLMICQC</sequence>
<dbReference type="InterPro" id="IPR004360">
    <property type="entry name" value="Glyas_Fos-R_dOase_dom"/>
</dbReference>
<evidence type="ECO:0000259" key="1">
    <source>
        <dbReference type="Pfam" id="PF00903"/>
    </source>
</evidence>
<reference evidence="2" key="1">
    <citation type="journal article" date="2014" name="Int. J. Syst. Evol. Microbiol.">
        <title>Complete genome sequence of Corynebacterium casei LMG S-19264T (=DSM 44701T), isolated from a smear-ripened cheese.</title>
        <authorList>
            <consortium name="US DOE Joint Genome Institute (JGI-PGF)"/>
            <person name="Walter F."/>
            <person name="Albersmeier A."/>
            <person name="Kalinowski J."/>
            <person name="Ruckert C."/>
        </authorList>
    </citation>
    <scope>NUCLEOTIDE SEQUENCE</scope>
    <source>
        <strain evidence="2">CGMCC 1.12777</strain>
    </source>
</reference>
<keyword evidence="3" id="KW-1185">Reference proteome</keyword>
<organism evidence="2 3">
    <name type="scientific">Pullulanibacillus pueri</name>
    <dbReference type="NCBI Taxonomy" id="1437324"/>
    <lineage>
        <taxon>Bacteria</taxon>
        <taxon>Bacillati</taxon>
        <taxon>Bacillota</taxon>
        <taxon>Bacilli</taxon>
        <taxon>Bacillales</taxon>
        <taxon>Sporolactobacillaceae</taxon>
        <taxon>Pullulanibacillus</taxon>
    </lineage>
</organism>
<evidence type="ECO:0000313" key="2">
    <source>
        <dbReference type="EMBL" id="GGH78577.1"/>
    </source>
</evidence>
<dbReference type="Gene3D" id="3.10.180.10">
    <property type="entry name" value="2,3-Dihydroxybiphenyl 1,2-Dioxygenase, domain 1"/>
    <property type="match status" value="1"/>
</dbReference>
<gene>
    <name evidence="2" type="ORF">GCM10007096_12230</name>
</gene>
<name>A0A8J2ZUR5_9BACL</name>